<evidence type="ECO:0000313" key="2">
    <source>
        <dbReference type="Proteomes" id="UP000001726"/>
    </source>
</evidence>
<dbReference type="InterPro" id="IPR010862">
    <property type="entry name" value="DUF1493"/>
</dbReference>
<dbReference type="eggNOG" id="ENOG5030XKD">
    <property type="taxonomic scope" value="Bacteria"/>
</dbReference>
<dbReference type="STRING" id="465817.ETA_05680"/>
<protein>
    <submittedName>
        <fullName evidence="1">Acyl carrier protein</fullName>
    </submittedName>
</protein>
<gene>
    <name evidence="1" type="ordered locus">ETA_05680</name>
</gene>
<proteinExistence type="predicted"/>
<accession>B2VHB1</accession>
<evidence type="ECO:0000313" key="1">
    <source>
        <dbReference type="EMBL" id="CAO95614.1"/>
    </source>
</evidence>
<reference evidence="1 2" key="1">
    <citation type="journal article" date="2008" name="Environ. Microbiol.">
        <title>The genome of Erwinia tasmaniensis strain Et1/99, a non-pathogenic bacterium in the genus Erwinia.</title>
        <authorList>
            <person name="Kube M."/>
            <person name="Migdoll A.M."/>
            <person name="Mueller I."/>
            <person name="Kuhl H."/>
            <person name="Beck A."/>
            <person name="Reinhardt R."/>
            <person name="Geider K."/>
        </authorList>
    </citation>
    <scope>NUCLEOTIDE SEQUENCE [LARGE SCALE GENOMIC DNA]</scope>
    <source>
        <strain evidence="2">DSM 17950 / CFBP 7177 / CIP 109463 / NCPPB 4357 / Et1/99</strain>
    </source>
</reference>
<dbReference type="HOGENOM" id="CLU_152554_4_1_6"/>
<dbReference type="Proteomes" id="UP000001726">
    <property type="component" value="Chromosome"/>
</dbReference>
<keyword evidence="2" id="KW-1185">Reference proteome</keyword>
<organism evidence="1 2">
    <name type="scientific">Erwinia tasmaniensis (strain DSM 17950 / CFBP 7177 / CIP 109463 / NCPPB 4357 / Et1/99)</name>
    <dbReference type="NCBI Taxonomy" id="465817"/>
    <lineage>
        <taxon>Bacteria</taxon>
        <taxon>Pseudomonadati</taxon>
        <taxon>Pseudomonadota</taxon>
        <taxon>Gammaproteobacteria</taxon>
        <taxon>Enterobacterales</taxon>
        <taxon>Erwiniaceae</taxon>
        <taxon>Erwinia</taxon>
    </lineage>
</organism>
<name>B2VHB1_ERWT9</name>
<dbReference type="AlphaFoldDB" id="B2VHB1"/>
<dbReference type="KEGG" id="eta:ETA_05680"/>
<dbReference type="Pfam" id="PF07377">
    <property type="entry name" value="DUF1493"/>
    <property type="match status" value="1"/>
</dbReference>
<sequence length="98" mass="11464">MMDDNEKAVFALVEEYNGHWFWLRKRFRLTPATDLNKDFRMAPEDAAELLETFADRFSVDPKEINFGRYFPADNGKAEKPLTIQLLIDSARAGHWIDK</sequence>
<dbReference type="EMBL" id="CU468135">
    <property type="protein sequence ID" value="CAO95614.1"/>
    <property type="molecule type" value="Genomic_DNA"/>
</dbReference>